<organism evidence="2 3">
    <name type="scientific">Clostridium pasteurianum BC1</name>
    <dbReference type="NCBI Taxonomy" id="86416"/>
    <lineage>
        <taxon>Bacteria</taxon>
        <taxon>Bacillati</taxon>
        <taxon>Bacillota</taxon>
        <taxon>Clostridia</taxon>
        <taxon>Eubacteriales</taxon>
        <taxon>Clostridiaceae</taxon>
        <taxon>Clostridium</taxon>
    </lineage>
</organism>
<reference evidence="2 3" key="1">
    <citation type="submission" date="2012-01" db="EMBL/GenBank/DDBJ databases">
        <title>Complete sequence of plasmid of Clostridium pasteurianum BC1.</title>
        <authorList>
            <consortium name="US DOE Joint Genome Institute"/>
            <person name="Lucas S."/>
            <person name="Han J."/>
            <person name="Lapidus A."/>
            <person name="Cheng J.-F."/>
            <person name="Goodwin L."/>
            <person name="Pitluck S."/>
            <person name="Peters L."/>
            <person name="Mikhailova N."/>
            <person name="Teshima H."/>
            <person name="Detter J.C."/>
            <person name="Han C."/>
            <person name="Tapia R."/>
            <person name="Land M."/>
            <person name="Hauser L."/>
            <person name="Kyrpides N."/>
            <person name="Ivanova N."/>
            <person name="Pagani I."/>
            <person name="Dunn J."/>
            <person name="Taghavi S."/>
            <person name="Francis A."/>
            <person name="van der Lelie D."/>
            <person name="Woyke T."/>
        </authorList>
    </citation>
    <scope>NUCLEOTIDE SEQUENCE [LARGE SCALE GENOMIC DNA]</scope>
    <source>
        <strain evidence="2 3">BC1</strain>
        <plasmid evidence="2 3">pCLOPA01</plasmid>
    </source>
</reference>
<name>R4KIY6_CLOPA</name>
<accession>R4KIY6</accession>
<keyword evidence="1" id="KW-0812">Transmembrane</keyword>
<evidence type="ECO:0000313" key="2">
    <source>
        <dbReference type="EMBL" id="AGK99590.1"/>
    </source>
</evidence>
<dbReference type="KEGG" id="cpas:Clopa_4917"/>
<keyword evidence="1" id="KW-0472">Membrane</keyword>
<gene>
    <name evidence="2" type="ORF">Clopa_4917</name>
</gene>
<dbReference type="Proteomes" id="UP000013523">
    <property type="component" value="Plasmid pCLOPA01"/>
</dbReference>
<geneLocation type="plasmid" evidence="2 3">
    <name>pCLOPA01</name>
</geneLocation>
<evidence type="ECO:0000256" key="1">
    <source>
        <dbReference type="SAM" id="Phobius"/>
    </source>
</evidence>
<keyword evidence="2" id="KW-0614">Plasmid</keyword>
<protein>
    <submittedName>
        <fullName evidence="2">Uncharacterized protein</fullName>
    </submittedName>
</protein>
<dbReference type="AlphaFoldDB" id="R4KIY6"/>
<feature type="transmembrane region" description="Helical" evidence="1">
    <location>
        <begin position="6"/>
        <end position="32"/>
    </location>
</feature>
<dbReference type="PATRIC" id="fig|86416.3.peg.4903"/>
<dbReference type="RefSeq" id="WP_015617856.1">
    <property type="nucleotide sequence ID" value="NC_021183.1"/>
</dbReference>
<dbReference type="EMBL" id="CP003262">
    <property type="protein sequence ID" value="AGK99590.1"/>
    <property type="molecule type" value="Genomic_DNA"/>
</dbReference>
<keyword evidence="1" id="KW-1133">Transmembrane helix</keyword>
<sequence length="44" mass="4866">MSDKLAITAMVCITIVALVLGVVGIFAILAYVKDLSRVKFKKYY</sequence>
<evidence type="ECO:0000313" key="3">
    <source>
        <dbReference type="Proteomes" id="UP000013523"/>
    </source>
</evidence>
<dbReference type="HOGENOM" id="CLU_3214531_0_0_9"/>
<proteinExistence type="predicted"/>
<keyword evidence="3" id="KW-1185">Reference proteome</keyword>